<dbReference type="EMBL" id="JACXVP010000004">
    <property type="protein sequence ID" value="KAG5610685.1"/>
    <property type="molecule type" value="Genomic_DNA"/>
</dbReference>
<dbReference type="PANTHER" id="PTHR31286">
    <property type="entry name" value="GLYCINE-RICH CELL WALL STRUCTURAL PROTEIN 1.8-LIKE"/>
    <property type="match status" value="1"/>
</dbReference>
<dbReference type="OrthoDB" id="1109940at2759"/>
<comment type="caution">
    <text evidence="1">The sequence shown here is derived from an EMBL/GenBank/DDBJ whole genome shotgun (WGS) entry which is preliminary data.</text>
</comment>
<accession>A0A9J5ZE16</accession>
<gene>
    <name evidence="1" type="ORF">H5410_021966</name>
</gene>
<name>A0A9J5ZE16_SOLCO</name>
<dbReference type="PANTHER" id="PTHR31286:SF180">
    <property type="entry name" value="OS10G0362600 PROTEIN"/>
    <property type="match status" value="1"/>
</dbReference>
<dbReference type="AlphaFoldDB" id="A0A9J5ZE16"/>
<evidence type="ECO:0000313" key="2">
    <source>
        <dbReference type="Proteomes" id="UP000824120"/>
    </source>
</evidence>
<organism evidence="1 2">
    <name type="scientific">Solanum commersonii</name>
    <name type="common">Commerson's wild potato</name>
    <name type="synonym">Commerson's nightshade</name>
    <dbReference type="NCBI Taxonomy" id="4109"/>
    <lineage>
        <taxon>Eukaryota</taxon>
        <taxon>Viridiplantae</taxon>
        <taxon>Streptophyta</taxon>
        <taxon>Embryophyta</taxon>
        <taxon>Tracheophyta</taxon>
        <taxon>Spermatophyta</taxon>
        <taxon>Magnoliopsida</taxon>
        <taxon>eudicotyledons</taxon>
        <taxon>Gunneridae</taxon>
        <taxon>Pentapetalae</taxon>
        <taxon>asterids</taxon>
        <taxon>lamiids</taxon>
        <taxon>Solanales</taxon>
        <taxon>Solanaceae</taxon>
        <taxon>Solanoideae</taxon>
        <taxon>Solaneae</taxon>
        <taxon>Solanum</taxon>
    </lineage>
</organism>
<proteinExistence type="predicted"/>
<reference evidence="1 2" key="1">
    <citation type="submission" date="2020-09" db="EMBL/GenBank/DDBJ databases">
        <title>De no assembly of potato wild relative species, Solanum commersonii.</title>
        <authorList>
            <person name="Cho K."/>
        </authorList>
    </citation>
    <scope>NUCLEOTIDE SEQUENCE [LARGE SCALE GENOMIC DNA]</scope>
    <source>
        <strain evidence="1">LZ3.2</strain>
        <tissue evidence="1">Leaf</tissue>
    </source>
</reference>
<dbReference type="Proteomes" id="UP000824120">
    <property type="component" value="Chromosome 4"/>
</dbReference>
<dbReference type="InterPro" id="IPR040256">
    <property type="entry name" value="At4g02000-like"/>
</dbReference>
<keyword evidence="2" id="KW-1185">Reference proteome</keyword>
<protein>
    <submittedName>
        <fullName evidence="1">Uncharacterized protein</fullName>
    </submittedName>
</protein>
<evidence type="ECO:0000313" key="1">
    <source>
        <dbReference type="EMBL" id="KAG5610685.1"/>
    </source>
</evidence>
<sequence length="192" mass="22254">MAKAVGKPLHVVMVTISKSRPSFVTVKVEFDLLKEFLKRINVGVKKTYFGEIISTWIKFLYDYTPNVRFKAECKVGFLSDRHILIRLTTMRKLLLPLRGSLFHPYHLIFFIKESLFTMVKEVGKLLHVDMATIRKSRPSYVKVKVEVDLLKEFPKWINVGVKKTSSGEIISTWIKILYDYNIANIADLKTEA</sequence>